<protein>
    <recommendedName>
        <fullName evidence="2">AprE-like beta-barrel domain-containing protein</fullName>
    </recommendedName>
</protein>
<evidence type="ECO:0000256" key="1">
    <source>
        <dbReference type="SAM" id="Phobius"/>
    </source>
</evidence>
<dbReference type="InterPro" id="IPR058982">
    <property type="entry name" value="Beta-barrel_AprE"/>
</dbReference>
<dbReference type="PANTHER" id="PTHR30386:SF28">
    <property type="entry name" value="EXPORTED PROTEIN"/>
    <property type="match status" value="1"/>
</dbReference>
<evidence type="ECO:0000259" key="2">
    <source>
        <dbReference type="Pfam" id="PF26002"/>
    </source>
</evidence>
<keyword evidence="1" id="KW-0812">Transmembrane</keyword>
<dbReference type="Gene3D" id="2.40.50.100">
    <property type="match status" value="1"/>
</dbReference>
<dbReference type="PRINTS" id="PR01490">
    <property type="entry name" value="RTXTOXIND"/>
</dbReference>
<keyword evidence="1" id="KW-0472">Membrane</keyword>
<reference evidence="3" key="1">
    <citation type="submission" date="2018-05" db="EMBL/GenBank/DDBJ databases">
        <authorList>
            <person name="Lanie J.A."/>
            <person name="Ng W.-L."/>
            <person name="Kazmierczak K.M."/>
            <person name="Andrzejewski T.M."/>
            <person name="Davidsen T.M."/>
            <person name="Wayne K.J."/>
            <person name="Tettelin H."/>
            <person name="Glass J.I."/>
            <person name="Rusch D."/>
            <person name="Podicherti R."/>
            <person name="Tsui H.-C.T."/>
            <person name="Winkler M.E."/>
        </authorList>
    </citation>
    <scope>NUCLEOTIDE SEQUENCE</scope>
</reference>
<dbReference type="EMBL" id="UINC01023982">
    <property type="protein sequence ID" value="SVA96747.1"/>
    <property type="molecule type" value="Genomic_DNA"/>
</dbReference>
<sequence length="326" mass="36310">MLKKTFEKFLVVLNRIPSFFRNIELRAVTDLFKISDTVAIKKSLLVSWIIMIFTILIVTWAGLSEIDQVVVANGIVTPESEVHFIQSAVTGPVEKINVNLGDKIVKGELIFLIANTQHYESHITTLLEVEARKRKVTILQDLFDKGAESEIRLIDEKLLLLDAERRLAVAKTALDYSEVKSSVSGTVSKVHAKNIGVVVNTGANLAEIVPDDSNLRLNAMVQTKDIPYVTPNQKAKISFLSFDMAIYGQFDGTVKTVSASTTVFGEDPTPYYEAIIEVDKKEIKRLNNIEIQSGMHASVSIIGKERTILSYLFNPITKLSKTALRE</sequence>
<dbReference type="InterPro" id="IPR050739">
    <property type="entry name" value="MFP"/>
</dbReference>
<feature type="domain" description="AprE-like beta-barrel" evidence="2">
    <location>
        <begin position="216"/>
        <end position="302"/>
    </location>
</feature>
<keyword evidence="1" id="KW-1133">Transmembrane helix</keyword>
<name>A0A382A6R5_9ZZZZ</name>
<accession>A0A382A6R5</accession>
<gene>
    <name evidence="3" type="ORF">METZ01_LOCUS149601</name>
</gene>
<dbReference type="AlphaFoldDB" id="A0A382A6R5"/>
<feature type="transmembrane region" description="Helical" evidence="1">
    <location>
        <begin position="43"/>
        <end position="63"/>
    </location>
</feature>
<proteinExistence type="predicted"/>
<evidence type="ECO:0000313" key="3">
    <source>
        <dbReference type="EMBL" id="SVA96747.1"/>
    </source>
</evidence>
<dbReference type="SUPFAM" id="SSF111369">
    <property type="entry name" value="HlyD-like secretion proteins"/>
    <property type="match status" value="1"/>
</dbReference>
<organism evidence="3">
    <name type="scientific">marine metagenome</name>
    <dbReference type="NCBI Taxonomy" id="408172"/>
    <lineage>
        <taxon>unclassified sequences</taxon>
        <taxon>metagenomes</taxon>
        <taxon>ecological metagenomes</taxon>
    </lineage>
</organism>
<dbReference type="Gene3D" id="2.40.30.170">
    <property type="match status" value="1"/>
</dbReference>
<dbReference type="Pfam" id="PF26002">
    <property type="entry name" value="Beta-barrel_AprE"/>
    <property type="match status" value="1"/>
</dbReference>
<dbReference type="GO" id="GO:0016020">
    <property type="term" value="C:membrane"/>
    <property type="evidence" value="ECO:0007669"/>
    <property type="project" value="UniProtKB-SubCell"/>
</dbReference>
<dbReference type="PANTHER" id="PTHR30386">
    <property type="entry name" value="MEMBRANE FUSION SUBUNIT OF EMRAB-TOLC MULTIDRUG EFFLUX PUMP"/>
    <property type="match status" value="1"/>
</dbReference>